<dbReference type="Proteomes" id="UP001056120">
    <property type="component" value="Linkage Group LG18"/>
</dbReference>
<dbReference type="EMBL" id="CM042035">
    <property type="protein sequence ID" value="KAI3755487.1"/>
    <property type="molecule type" value="Genomic_DNA"/>
</dbReference>
<gene>
    <name evidence="1" type="ORF">L1987_55288</name>
</gene>
<reference evidence="1 2" key="2">
    <citation type="journal article" date="2022" name="Mol. Ecol. Resour.">
        <title>The genomes of chicory, endive, great burdock and yacon provide insights into Asteraceae paleo-polyploidization history and plant inulin production.</title>
        <authorList>
            <person name="Fan W."/>
            <person name="Wang S."/>
            <person name="Wang H."/>
            <person name="Wang A."/>
            <person name="Jiang F."/>
            <person name="Liu H."/>
            <person name="Zhao H."/>
            <person name="Xu D."/>
            <person name="Zhang Y."/>
        </authorList>
    </citation>
    <scope>NUCLEOTIDE SEQUENCE [LARGE SCALE GENOMIC DNA]</scope>
    <source>
        <strain evidence="2">cv. Yunnan</strain>
        <tissue evidence="1">Leaves</tissue>
    </source>
</reference>
<proteinExistence type="predicted"/>
<organism evidence="1 2">
    <name type="scientific">Smallanthus sonchifolius</name>
    <dbReference type="NCBI Taxonomy" id="185202"/>
    <lineage>
        <taxon>Eukaryota</taxon>
        <taxon>Viridiplantae</taxon>
        <taxon>Streptophyta</taxon>
        <taxon>Embryophyta</taxon>
        <taxon>Tracheophyta</taxon>
        <taxon>Spermatophyta</taxon>
        <taxon>Magnoliopsida</taxon>
        <taxon>eudicotyledons</taxon>
        <taxon>Gunneridae</taxon>
        <taxon>Pentapetalae</taxon>
        <taxon>asterids</taxon>
        <taxon>campanulids</taxon>
        <taxon>Asterales</taxon>
        <taxon>Asteraceae</taxon>
        <taxon>Asteroideae</taxon>
        <taxon>Heliantheae alliance</taxon>
        <taxon>Millerieae</taxon>
        <taxon>Smallanthus</taxon>
    </lineage>
</organism>
<comment type="caution">
    <text evidence="1">The sequence shown here is derived from an EMBL/GenBank/DDBJ whole genome shotgun (WGS) entry which is preliminary data.</text>
</comment>
<name>A0ACB9EAK1_9ASTR</name>
<accession>A0ACB9EAK1</accession>
<evidence type="ECO:0000313" key="1">
    <source>
        <dbReference type="EMBL" id="KAI3755487.1"/>
    </source>
</evidence>
<sequence>MPNDRGSGGDGWRRRRLIVKSRSLWFANHKVTAKNTDLDPNNYSHLKISNLLPISYFIQVNHNVNNVKEAS</sequence>
<protein>
    <submittedName>
        <fullName evidence="1">Uncharacterized protein</fullName>
    </submittedName>
</protein>
<keyword evidence="2" id="KW-1185">Reference proteome</keyword>
<reference evidence="2" key="1">
    <citation type="journal article" date="2022" name="Mol. Ecol. Resour.">
        <title>The genomes of chicory, endive, great burdock and yacon provide insights into Asteraceae palaeo-polyploidization history and plant inulin production.</title>
        <authorList>
            <person name="Fan W."/>
            <person name="Wang S."/>
            <person name="Wang H."/>
            <person name="Wang A."/>
            <person name="Jiang F."/>
            <person name="Liu H."/>
            <person name="Zhao H."/>
            <person name="Xu D."/>
            <person name="Zhang Y."/>
        </authorList>
    </citation>
    <scope>NUCLEOTIDE SEQUENCE [LARGE SCALE GENOMIC DNA]</scope>
    <source>
        <strain evidence="2">cv. Yunnan</strain>
    </source>
</reference>
<evidence type="ECO:0000313" key="2">
    <source>
        <dbReference type="Proteomes" id="UP001056120"/>
    </source>
</evidence>